<gene>
    <name evidence="1" type="ORF">OUZ56_001280</name>
</gene>
<name>A0ABR0A2R5_9CRUS</name>
<dbReference type="EMBL" id="JAOYFB010000036">
    <property type="protein sequence ID" value="KAK4019254.1"/>
    <property type="molecule type" value="Genomic_DNA"/>
</dbReference>
<accession>A0ABR0A2R5</accession>
<evidence type="ECO:0000313" key="2">
    <source>
        <dbReference type="Proteomes" id="UP001234178"/>
    </source>
</evidence>
<dbReference type="Proteomes" id="UP001234178">
    <property type="component" value="Unassembled WGS sequence"/>
</dbReference>
<organism evidence="1 2">
    <name type="scientific">Daphnia magna</name>
    <dbReference type="NCBI Taxonomy" id="35525"/>
    <lineage>
        <taxon>Eukaryota</taxon>
        <taxon>Metazoa</taxon>
        <taxon>Ecdysozoa</taxon>
        <taxon>Arthropoda</taxon>
        <taxon>Crustacea</taxon>
        <taxon>Branchiopoda</taxon>
        <taxon>Diplostraca</taxon>
        <taxon>Cladocera</taxon>
        <taxon>Anomopoda</taxon>
        <taxon>Daphniidae</taxon>
        <taxon>Daphnia</taxon>
    </lineage>
</organism>
<proteinExistence type="predicted"/>
<sequence>MRLLGSIVSSMTFNNNRQGPSTPFIHAIERCVVPSIWMFIFVAYPDALNFVRYLNQASLLTTAHVHHYIHLYLTKTQINFTAVE</sequence>
<evidence type="ECO:0000313" key="1">
    <source>
        <dbReference type="EMBL" id="KAK4019254.1"/>
    </source>
</evidence>
<keyword evidence="2" id="KW-1185">Reference proteome</keyword>
<comment type="caution">
    <text evidence="1">The sequence shown here is derived from an EMBL/GenBank/DDBJ whole genome shotgun (WGS) entry which is preliminary data.</text>
</comment>
<protein>
    <submittedName>
        <fullName evidence="1">Uncharacterized protein</fullName>
    </submittedName>
</protein>
<reference evidence="1 2" key="1">
    <citation type="journal article" date="2023" name="Nucleic Acids Res.">
        <title>The hologenome of Daphnia magna reveals possible DNA methylation and microbiome-mediated evolution of the host genome.</title>
        <authorList>
            <person name="Chaturvedi A."/>
            <person name="Li X."/>
            <person name="Dhandapani V."/>
            <person name="Marshall H."/>
            <person name="Kissane S."/>
            <person name="Cuenca-Cambronero M."/>
            <person name="Asole G."/>
            <person name="Calvet F."/>
            <person name="Ruiz-Romero M."/>
            <person name="Marangio P."/>
            <person name="Guigo R."/>
            <person name="Rago D."/>
            <person name="Mirbahai L."/>
            <person name="Eastwood N."/>
            <person name="Colbourne J.K."/>
            <person name="Zhou J."/>
            <person name="Mallon E."/>
            <person name="Orsini L."/>
        </authorList>
    </citation>
    <scope>NUCLEOTIDE SEQUENCE [LARGE SCALE GENOMIC DNA]</scope>
    <source>
        <strain evidence="1">LRV0_1</strain>
    </source>
</reference>